<keyword evidence="2" id="KW-1185">Reference proteome</keyword>
<proteinExistence type="predicted"/>
<sequence>MREYGIVVLGAGGVGKSALTARFVKGEFPEHYNPTIEEQYQREIEVSGEPISLDILDTAGAEQFTALNEVYITSGHGFLLVFSLTDEASLRNLDNIRQQILHIKGDESDIPIVIVGTKQDLYTEREVTRQTIQEYTTRWGLPLYETSAKKNWHVKDVFEELTVRMRKRYPSPPKKRRKKDCLIQ</sequence>
<dbReference type="EMBL" id="MU274947">
    <property type="protein sequence ID" value="KAI0084109.1"/>
    <property type="molecule type" value="Genomic_DNA"/>
</dbReference>
<accession>A0ACB8TQ73</accession>
<evidence type="ECO:0000313" key="2">
    <source>
        <dbReference type="Proteomes" id="UP001055072"/>
    </source>
</evidence>
<dbReference type="Proteomes" id="UP001055072">
    <property type="component" value="Unassembled WGS sequence"/>
</dbReference>
<comment type="caution">
    <text evidence="1">The sequence shown here is derived from an EMBL/GenBank/DDBJ whole genome shotgun (WGS) entry which is preliminary data.</text>
</comment>
<evidence type="ECO:0000313" key="1">
    <source>
        <dbReference type="EMBL" id="KAI0084109.1"/>
    </source>
</evidence>
<reference evidence="1" key="1">
    <citation type="journal article" date="2021" name="Environ. Microbiol.">
        <title>Gene family expansions and transcriptome signatures uncover fungal adaptations to wood decay.</title>
        <authorList>
            <person name="Hage H."/>
            <person name="Miyauchi S."/>
            <person name="Viragh M."/>
            <person name="Drula E."/>
            <person name="Min B."/>
            <person name="Chaduli D."/>
            <person name="Navarro D."/>
            <person name="Favel A."/>
            <person name="Norest M."/>
            <person name="Lesage-Meessen L."/>
            <person name="Balint B."/>
            <person name="Merenyi Z."/>
            <person name="de Eugenio L."/>
            <person name="Morin E."/>
            <person name="Martinez A.T."/>
            <person name="Baldrian P."/>
            <person name="Stursova M."/>
            <person name="Martinez M.J."/>
            <person name="Novotny C."/>
            <person name="Magnuson J.K."/>
            <person name="Spatafora J.W."/>
            <person name="Maurice S."/>
            <person name="Pangilinan J."/>
            <person name="Andreopoulos W."/>
            <person name="LaButti K."/>
            <person name="Hundley H."/>
            <person name="Na H."/>
            <person name="Kuo A."/>
            <person name="Barry K."/>
            <person name="Lipzen A."/>
            <person name="Henrissat B."/>
            <person name="Riley R."/>
            <person name="Ahrendt S."/>
            <person name="Nagy L.G."/>
            <person name="Grigoriev I.V."/>
            <person name="Martin F."/>
            <person name="Rosso M.N."/>
        </authorList>
    </citation>
    <scope>NUCLEOTIDE SEQUENCE</scope>
    <source>
        <strain evidence="1">CBS 384.51</strain>
    </source>
</reference>
<gene>
    <name evidence="1" type="ORF">BDY19DRAFT_899052</name>
</gene>
<protein>
    <submittedName>
        <fullName evidence="1">Small GTPase superfamily</fullName>
    </submittedName>
</protein>
<organism evidence="1 2">
    <name type="scientific">Irpex rosettiformis</name>
    <dbReference type="NCBI Taxonomy" id="378272"/>
    <lineage>
        <taxon>Eukaryota</taxon>
        <taxon>Fungi</taxon>
        <taxon>Dikarya</taxon>
        <taxon>Basidiomycota</taxon>
        <taxon>Agaricomycotina</taxon>
        <taxon>Agaricomycetes</taxon>
        <taxon>Polyporales</taxon>
        <taxon>Irpicaceae</taxon>
        <taxon>Irpex</taxon>
    </lineage>
</organism>
<name>A0ACB8TQ73_9APHY</name>